<name>A0A444YT14_ARAHY</name>
<proteinExistence type="predicted"/>
<dbReference type="Proteomes" id="UP000289738">
    <property type="component" value="Chromosome B06"/>
</dbReference>
<dbReference type="Pfam" id="PF06839">
    <property type="entry name" value="Zn_ribbon_GRF"/>
    <property type="match status" value="1"/>
</dbReference>
<dbReference type="AlphaFoldDB" id="A0A444YT14"/>
<organism evidence="7 8">
    <name type="scientific">Arachis hypogaea</name>
    <name type="common">Peanut</name>
    <dbReference type="NCBI Taxonomy" id="3818"/>
    <lineage>
        <taxon>Eukaryota</taxon>
        <taxon>Viridiplantae</taxon>
        <taxon>Streptophyta</taxon>
        <taxon>Embryophyta</taxon>
        <taxon>Tracheophyta</taxon>
        <taxon>Spermatophyta</taxon>
        <taxon>Magnoliopsida</taxon>
        <taxon>eudicotyledons</taxon>
        <taxon>Gunneridae</taxon>
        <taxon>Pentapetalae</taxon>
        <taxon>rosids</taxon>
        <taxon>fabids</taxon>
        <taxon>Fabales</taxon>
        <taxon>Fabaceae</taxon>
        <taxon>Papilionoideae</taxon>
        <taxon>50 kb inversion clade</taxon>
        <taxon>dalbergioids sensu lato</taxon>
        <taxon>Dalbergieae</taxon>
        <taxon>Pterocarpus clade</taxon>
        <taxon>Arachis</taxon>
    </lineage>
</organism>
<comment type="caution">
    <text evidence="7">The sequence shown here is derived from an EMBL/GenBank/DDBJ whole genome shotgun (WGS) entry which is preliminary data.</text>
</comment>
<reference evidence="7 8" key="1">
    <citation type="submission" date="2019-01" db="EMBL/GenBank/DDBJ databases">
        <title>Sequencing of cultivated peanut Arachis hypogaea provides insights into genome evolution and oil improvement.</title>
        <authorList>
            <person name="Chen X."/>
        </authorList>
    </citation>
    <scope>NUCLEOTIDE SEQUENCE [LARGE SCALE GENOMIC DNA]</scope>
    <source>
        <strain evidence="8">cv. Fuhuasheng</strain>
        <tissue evidence="7">Leaves</tissue>
    </source>
</reference>
<feature type="domain" description="GRF-type" evidence="6">
    <location>
        <begin position="59"/>
        <end position="101"/>
    </location>
</feature>
<evidence type="ECO:0000259" key="6">
    <source>
        <dbReference type="PROSITE" id="PS51999"/>
    </source>
</evidence>
<evidence type="ECO:0000313" key="8">
    <source>
        <dbReference type="Proteomes" id="UP000289738"/>
    </source>
</evidence>
<evidence type="ECO:0000256" key="2">
    <source>
        <dbReference type="ARBA" id="ARBA00022771"/>
    </source>
</evidence>
<dbReference type="PANTHER" id="PTHR33248">
    <property type="entry name" value="ZINC ION-BINDING PROTEIN"/>
    <property type="match status" value="1"/>
</dbReference>
<evidence type="ECO:0000256" key="1">
    <source>
        <dbReference type="ARBA" id="ARBA00022723"/>
    </source>
</evidence>
<protein>
    <recommendedName>
        <fullName evidence="6">GRF-type domain-containing protein</fullName>
    </recommendedName>
</protein>
<gene>
    <name evidence="7" type="ORF">Ahy_B06g084924</name>
</gene>
<dbReference type="InterPro" id="IPR010666">
    <property type="entry name" value="Znf_GRF"/>
</dbReference>
<dbReference type="PROSITE" id="PS51999">
    <property type="entry name" value="ZF_GRF"/>
    <property type="match status" value="1"/>
</dbReference>
<accession>A0A444YT14</accession>
<keyword evidence="1" id="KW-0479">Metal-binding</keyword>
<keyword evidence="3" id="KW-0862">Zinc</keyword>
<evidence type="ECO:0000313" key="7">
    <source>
        <dbReference type="EMBL" id="RYR05073.1"/>
    </source>
</evidence>
<keyword evidence="2 4" id="KW-0863">Zinc-finger</keyword>
<evidence type="ECO:0000256" key="3">
    <source>
        <dbReference type="ARBA" id="ARBA00022833"/>
    </source>
</evidence>
<dbReference type="GO" id="GO:0008270">
    <property type="term" value="F:zinc ion binding"/>
    <property type="evidence" value="ECO:0007669"/>
    <property type="project" value="UniProtKB-KW"/>
</dbReference>
<keyword evidence="5" id="KW-0812">Transmembrane</keyword>
<keyword evidence="5" id="KW-1133">Transmembrane helix</keyword>
<evidence type="ECO:0000256" key="4">
    <source>
        <dbReference type="PROSITE-ProRule" id="PRU01343"/>
    </source>
</evidence>
<keyword evidence="8" id="KW-1185">Reference proteome</keyword>
<dbReference type="EMBL" id="SDMP01000016">
    <property type="protein sequence ID" value="RYR05073.1"/>
    <property type="molecule type" value="Genomic_DNA"/>
</dbReference>
<evidence type="ECO:0000256" key="5">
    <source>
        <dbReference type="SAM" id="Phobius"/>
    </source>
</evidence>
<sequence length="159" mass="18393">MSWNRPSIFGKNPRILRVVRFAGSQILPSSTSWRENAMAAQNSTSSRSKSSSHGRLLLCSHSERSVLQTSGTKENLGRRFWGCVYYEVHQGCNFFRWADLETEVEHSEIARMRRKVFSLKSRTKAAEWKLMVVAMLGFFGWVGFLYLLLQNFLWQGHNV</sequence>
<keyword evidence="5" id="KW-0472">Membrane</keyword>
<feature type="transmembrane region" description="Helical" evidence="5">
    <location>
        <begin position="130"/>
        <end position="149"/>
    </location>
</feature>